<reference evidence="1 2" key="1">
    <citation type="submission" date="2007-08" db="EMBL/GenBank/DDBJ databases">
        <authorList>
            <consortium name="The Citrobacter koseri Genome Sequencing Project"/>
            <person name="McClelland M."/>
            <person name="Sanderson E.K."/>
            <person name="Porwollik S."/>
            <person name="Spieth J."/>
            <person name="Clifton W.S."/>
            <person name="Latreille P."/>
            <person name="Courtney L."/>
            <person name="Wang C."/>
            <person name="Pepin K."/>
            <person name="Bhonagiri V."/>
            <person name="Nash W."/>
            <person name="Johnson M."/>
            <person name="Thiruvilangam P."/>
            <person name="Wilson R."/>
        </authorList>
    </citation>
    <scope>NUCLEOTIDE SEQUENCE [LARGE SCALE GENOMIC DNA]</scope>
    <source>
        <strain evidence="2">ATCC BAA-895 / CDC 4225-83 / SGSC4696</strain>
    </source>
</reference>
<dbReference type="EMBL" id="CP000822">
    <property type="protein sequence ID" value="ABV13609.1"/>
    <property type="molecule type" value="Genomic_DNA"/>
</dbReference>
<name>A8AJE6_CITK8</name>
<evidence type="ECO:0000313" key="2">
    <source>
        <dbReference type="Proteomes" id="UP000008148"/>
    </source>
</evidence>
<organism evidence="1 2">
    <name type="scientific">Citrobacter koseri (strain ATCC BAA-895 / CDC 4225-83 / SGSC4696)</name>
    <dbReference type="NCBI Taxonomy" id="290338"/>
    <lineage>
        <taxon>Bacteria</taxon>
        <taxon>Pseudomonadati</taxon>
        <taxon>Pseudomonadota</taxon>
        <taxon>Gammaproteobacteria</taxon>
        <taxon>Enterobacterales</taxon>
        <taxon>Enterobacteriaceae</taxon>
        <taxon>Citrobacter</taxon>
    </lineage>
</organism>
<sequence length="66" mass="6808">MPVSKTGALPLGDTPMTVAAIRKLEEIWLGYLDSNQGMPVSKTGALPLGDTPSVQRVLVNGAGGET</sequence>
<keyword evidence="2" id="KW-1185">Reference proteome</keyword>
<dbReference type="HOGENOM" id="CLU_205743_0_0_6"/>
<dbReference type="KEGG" id="cko:CKO_02496"/>
<dbReference type="STRING" id="290338.CKO_02496"/>
<proteinExistence type="predicted"/>
<dbReference type="AntiFam" id="ANF00011">
    <property type="entry name" value="tRNA translation"/>
</dbReference>
<accession>A8AJE6</accession>
<gene>
    <name evidence="1" type="ordered locus">CKO_02496</name>
</gene>
<dbReference type="Proteomes" id="UP000008148">
    <property type="component" value="Chromosome"/>
</dbReference>
<protein>
    <submittedName>
        <fullName evidence="1">Uncharacterized protein</fullName>
    </submittedName>
</protein>
<evidence type="ECO:0000313" key="1">
    <source>
        <dbReference type="EMBL" id="ABV13609.1"/>
    </source>
</evidence>
<dbReference type="AlphaFoldDB" id="A8AJE6"/>